<comment type="subcellular location">
    <subcellularLocation>
        <location evidence="1">Cell membrane</location>
        <topology evidence="1">Multi-pass membrane protein</topology>
    </subcellularLocation>
</comment>
<dbReference type="RefSeq" id="WP_151882305.1">
    <property type="nucleotide sequence ID" value="NZ_WCTH01000006.1"/>
</dbReference>
<evidence type="ECO:0000256" key="3">
    <source>
        <dbReference type="ARBA" id="ARBA00022449"/>
    </source>
</evidence>
<feature type="transmembrane region" description="Helical" evidence="10">
    <location>
        <begin position="143"/>
        <end position="164"/>
    </location>
</feature>
<gene>
    <name evidence="11" type="ORF">GAP48_03685</name>
</gene>
<dbReference type="InterPro" id="IPR048279">
    <property type="entry name" value="MdtK-like"/>
</dbReference>
<dbReference type="PANTHER" id="PTHR43298:SF2">
    <property type="entry name" value="FMN_FAD EXPORTER YEEO-RELATED"/>
    <property type="match status" value="1"/>
</dbReference>
<comment type="caution">
    <text evidence="11">The sequence shown here is derived from an EMBL/GenBank/DDBJ whole genome shotgun (WGS) entry which is preliminary data.</text>
</comment>
<keyword evidence="6 10" id="KW-1133">Transmembrane helix</keyword>
<keyword evidence="8 10" id="KW-0472">Membrane</keyword>
<feature type="transmembrane region" description="Helical" evidence="10">
    <location>
        <begin position="60"/>
        <end position="82"/>
    </location>
</feature>
<feature type="transmembrane region" description="Helical" evidence="10">
    <location>
        <begin position="176"/>
        <end position="195"/>
    </location>
</feature>
<keyword evidence="5 10" id="KW-0812">Transmembrane</keyword>
<feature type="transmembrane region" description="Helical" evidence="10">
    <location>
        <begin position="102"/>
        <end position="123"/>
    </location>
</feature>
<dbReference type="InterPro" id="IPR050222">
    <property type="entry name" value="MATE_MdtK"/>
</dbReference>
<dbReference type="PIRSF" id="PIRSF006603">
    <property type="entry name" value="DinF"/>
    <property type="match status" value="1"/>
</dbReference>
<dbReference type="Proteomes" id="UP000487989">
    <property type="component" value="Unassembled WGS sequence"/>
</dbReference>
<evidence type="ECO:0000256" key="6">
    <source>
        <dbReference type="ARBA" id="ARBA00022989"/>
    </source>
</evidence>
<dbReference type="InterPro" id="IPR002528">
    <property type="entry name" value="MATE_fam"/>
</dbReference>
<evidence type="ECO:0000256" key="10">
    <source>
        <dbReference type="SAM" id="Phobius"/>
    </source>
</evidence>
<evidence type="ECO:0000256" key="9">
    <source>
        <dbReference type="ARBA" id="ARBA00031636"/>
    </source>
</evidence>
<evidence type="ECO:0000256" key="1">
    <source>
        <dbReference type="ARBA" id="ARBA00004651"/>
    </source>
</evidence>
<keyword evidence="7" id="KW-0406">Ion transport</keyword>
<evidence type="ECO:0000313" key="11">
    <source>
        <dbReference type="EMBL" id="KAB4257586.1"/>
    </source>
</evidence>
<keyword evidence="4" id="KW-1003">Cell membrane</keyword>
<feature type="transmembrane region" description="Helical" evidence="10">
    <location>
        <begin position="294"/>
        <end position="314"/>
    </location>
</feature>
<dbReference type="GO" id="GO:0005886">
    <property type="term" value="C:plasma membrane"/>
    <property type="evidence" value="ECO:0007669"/>
    <property type="project" value="UniProtKB-SubCell"/>
</dbReference>
<dbReference type="GO" id="GO:0006811">
    <property type="term" value="P:monoatomic ion transport"/>
    <property type="evidence" value="ECO:0007669"/>
    <property type="project" value="UniProtKB-KW"/>
</dbReference>
<dbReference type="EMBL" id="WCTJ01000004">
    <property type="protein sequence ID" value="KAB4257586.1"/>
    <property type="molecule type" value="Genomic_DNA"/>
</dbReference>
<dbReference type="GO" id="GO:0015297">
    <property type="term" value="F:antiporter activity"/>
    <property type="evidence" value="ECO:0007669"/>
    <property type="project" value="UniProtKB-KW"/>
</dbReference>
<proteinExistence type="predicted"/>
<evidence type="ECO:0000256" key="7">
    <source>
        <dbReference type="ARBA" id="ARBA00023065"/>
    </source>
</evidence>
<evidence type="ECO:0000256" key="2">
    <source>
        <dbReference type="ARBA" id="ARBA00022448"/>
    </source>
</evidence>
<keyword evidence="3" id="KW-0050">Antiport</keyword>
<name>A0A6I0LTG7_BACUN</name>
<accession>A0A6I0LTG7</accession>
<feature type="transmembrane region" description="Helical" evidence="10">
    <location>
        <begin position="395"/>
        <end position="415"/>
    </location>
</feature>
<reference evidence="11 12" key="1">
    <citation type="journal article" date="2019" name="Nat. Med.">
        <title>A library of human gut bacterial isolates paired with longitudinal multiomics data enables mechanistic microbiome research.</title>
        <authorList>
            <person name="Poyet M."/>
            <person name="Groussin M."/>
            <person name="Gibbons S.M."/>
            <person name="Avila-Pacheco J."/>
            <person name="Jiang X."/>
            <person name="Kearney S.M."/>
            <person name="Perrotta A.R."/>
            <person name="Berdy B."/>
            <person name="Zhao S."/>
            <person name="Lieberman T.D."/>
            <person name="Swanson P.K."/>
            <person name="Smith M."/>
            <person name="Roesemann S."/>
            <person name="Alexander J.E."/>
            <person name="Rich S.A."/>
            <person name="Livny J."/>
            <person name="Vlamakis H."/>
            <person name="Clish C."/>
            <person name="Bullock K."/>
            <person name="Deik A."/>
            <person name="Scott J."/>
            <person name="Pierce K.A."/>
            <person name="Xavier R.J."/>
            <person name="Alm E.J."/>
        </authorList>
    </citation>
    <scope>NUCLEOTIDE SEQUENCE [LARGE SCALE GENOMIC DNA]</scope>
    <source>
        <strain evidence="11 12">BIOML-A3</strain>
    </source>
</reference>
<dbReference type="AlphaFoldDB" id="A0A6I0LTG7"/>
<evidence type="ECO:0000256" key="4">
    <source>
        <dbReference type="ARBA" id="ARBA00022475"/>
    </source>
</evidence>
<dbReference type="NCBIfam" id="TIGR00797">
    <property type="entry name" value="matE"/>
    <property type="match status" value="1"/>
</dbReference>
<dbReference type="Pfam" id="PF01554">
    <property type="entry name" value="MatE"/>
    <property type="match status" value="2"/>
</dbReference>
<feature type="transmembrane region" description="Helical" evidence="10">
    <location>
        <begin position="421"/>
        <end position="443"/>
    </location>
</feature>
<evidence type="ECO:0000256" key="8">
    <source>
        <dbReference type="ARBA" id="ARBA00023136"/>
    </source>
</evidence>
<dbReference type="GO" id="GO:0042910">
    <property type="term" value="F:xenobiotic transmembrane transporter activity"/>
    <property type="evidence" value="ECO:0007669"/>
    <property type="project" value="InterPro"/>
</dbReference>
<evidence type="ECO:0000256" key="5">
    <source>
        <dbReference type="ARBA" id="ARBA00022692"/>
    </source>
</evidence>
<feature type="transmembrane region" description="Helical" evidence="10">
    <location>
        <begin position="326"/>
        <end position="352"/>
    </location>
</feature>
<evidence type="ECO:0000313" key="12">
    <source>
        <dbReference type="Proteomes" id="UP000487989"/>
    </source>
</evidence>
<keyword evidence="2" id="KW-0813">Transport</keyword>
<dbReference type="CDD" id="cd13137">
    <property type="entry name" value="MATE_NorM_like"/>
    <property type="match status" value="1"/>
</dbReference>
<protein>
    <recommendedName>
        <fullName evidence="9">Multidrug-efflux transporter</fullName>
    </recommendedName>
</protein>
<feature type="transmembrane region" description="Helical" evidence="10">
    <location>
        <begin position="265"/>
        <end position="288"/>
    </location>
</feature>
<dbReference type="PANTHER" id="PTHR43298">
    <property type="entry name" value="MULTIDRUG RESISTANCE PROTEIN NORM-RELATED"/>
    <property type="match status" value="1"/>
</dbReference>
<feature type="transmembrane region" description="Helical" evidence="10">
    <location>
        <begin position="201"/>
        <end position="221"/>
    </location>
</feature>
<sequence>MTSRRYPYTATPPLRLYSNRDLALLFLPLVVEQTLKYSLGVVDSMMVASVGEAAVSGVSLIDFVMSFITSLFAALLVGGSAVVSQYLGAENHTGANNAANQLVRFVGLFSILLCGLVYVSRSFILNCLFGELAPDVYLHADTYLSITTLSIPFLALYSAGANLFRCMGDTRLPMMIMTVCNLLNVAGNALLLFGFDMETAGIAFPTLFSRIIAASWILILLRNKKRVLFLFSAARVRFNNGIIFRILNIGIPCGIENGTFFLGRILVLGMIASLGTTAIASNAVAGILSNFQVIPGMAVAFGTTVVIARCAGAGNSEQLKYYNRKIIRIVYIAQVITCLTVLGLLPAVMRIYGLPSATTRYTEVIMLMHTLFAIVLWPLSYILPATFRATGDARYPMIISLLSLFAGRIFCSWLFGIHWHMGIFGIWLGMFADWIVKAVCFVVRYYNGKWIRSELLQIAGNKQGFVKASA</sequence>
<organism evidence="11 12">
    <name type="scientific">Bacteroides uniformis</name>
    <dbReference type="NCBI Taxonomy" id="820"/>
    <lineage>
        <taxon>Bacteria</taxon>
        <taxon>Pseudomonadati</taxon>
        <taxon>Bacteroidota</taxon>
        <taxon>Bacteroidia</taxon>
        <taxon>Bacteroidales</taxon>
        <taxon>Bacteroidaceae</taxon>
        <taxon>Bacteroides</taxon>
    </lineage>
</organism>
<feature type="transmembrane region" description="Helical" evidence="10">
    <location>
        <begin position="364"/>
        <end position="383"/>
    </location>
</feature>